<name>A0A8X6PVI1_NEPPI</name>
<accession>A0A8X6PVI1</accession>
<proteinExistence type="predicted"/>
<dbReference type="EMBL" id="BMAW01119056">
    <property type="protein sequence ID" value="GFT82821.1"/>
    <property type="molecule type" value="Genomic_DNA"/>
</dbReference>
<gene>
    <name evidence="1" type="ORF">NPIL_459151</name>
</gene>
<reference evidence="1" key="1">
    <citation type="submission" date="2020-08" db="EMBL/GenBank/DDBJ databases">
        <title>Multicomponent nature underlies the extraordinary mechanical properties of spider dragline silk.</title>
        <authorList>
            <person name="Kono N."/>
            <person name="Nakamura H."/>
            <person name="Mori M."/>
            <person name="Yoshida Y."/>
            <person name="Ohtoshi R."/>
            <person name="Malay A.D."/>
            <person name="Moran D.A.P."/>
            <person name="Tomita M."/>
            <person name="Numata K."/>
            <person name="Arakawa K."/>
        </authorList>
    </citation>
    <scope>NUCLEOTIDE SEQUENCE</scope>
</reference>
<sequence>MSNHLIIDAEGGCEVKNRHVHPCLSFPPPSHISKRGGGARVVNQIVFRHAPFAANSVIRSSEEFQGRLPKIATLQLMDVKLVELAGNANLGVCSCRELLLLPVQIFLGHRF</sequence>
<dbReference type="AlphaFoldDB" id="A0A8X6PVI1"/>
<organism evidence="1 2">
    <name type="scientific">Nephila pilipes</name>
    <name type="common">Giant wood spider</name>
    <name type="synonym">Nephila maculata</name>
    <dbReference type="NCBI Taxonomy" id="299642"/>
    <lineage>
        <taxon>Eukaryota</taxon>
        <taxon>Metazoa</taxon>
        <taxon>Ecdysozoa</taxon>
        <taxon>Arthropoda</taxon>
        <taxon>Chelicerata</taxon>
        <taxon>Arachnida</taxon>
        <taxon>Araneae</taxon>
        <taxon>Araneomorphae</taxon>
        <taxon>Entelegynae</taxon>
        <taxon>Araneoidea</taxon>
        <taxon>Nephilidae</taxon>
        <taxon>Nephila</taxon>
    </lineage>
</organism>
<dbReference type="Proteomes" id="UP000887013">
    <property type="component" value="Unassembled WGS sequence"/>
</dbReference>
<evidence type="ECO:0000313" key="1">
    <source>
        <dbReference type="EMBL" id="GFT82821.1"/>
    </source>
</evidence>
<evidence type="ECO:0000313" key="2">
    <source>
        <dbReference type="Proteomes" id="UP000887013"/>
    </source>
</evidence>
<protein>
    <submittedName>
        <fullName evidence="1">Uncharacterized protein</fullName>
    </submittedName>
</protein>
<keyword evidence="2" id="KW-1185">Reference proteome</keyword>
<comment type="caution">
    <text evidence="1">The sequence shown here is derived from an EMBL/GenBank/DDBJ whole genome shotgun (WGS) entry which is preliminary data.</text>
</comment>